<dbReference type="EMBL" id="ML995508">
    <property type="protein sequence ID" value="KAF2137030.1"/>
    <property type="molecule type" value="Genomic_DNA"/>
</dbReference>
<dbReference type="RefSeq" id="XP_033392748.1">
    <property type="nucleotide sequence ID" value="XM_033544461.1"/>
</dbReference>
<sequence length="483" mass="54576">MAQLRYMRKARSQFWRNNRTRTILAELDPTSESIEYCGHPVVSADSDLNTLCSWNTSKDGKSTYVPGSPPIWTPRSKPYKLRKPSAETNRRRRVDMVGVNSAFFHALGVERPSFNLTDTDIIAKSSILIKLFLCAAGVELEKSLNIDLSLVGNTLLLNTYIHPQKINDFYHYPGADLKTWYGMAFEDEWTTRMPELKDTNHMRAVQYTLGDLNCIVQSQQDAYLEMPREKPSGGTISKLIGRAPTLIEKEGEENELKVNTARLYAYGHKYDASKLAEIKMNMNKEYIFQHEARLWLSRIPNCIFGSPGTDPGVISNTYIRNAKQHYPEWEEKHHRPLRQFTGLLRTTLDIMKRAPSGNGKMWYNISKRKLIIETYGPNETPMSIVSTKFRDQFWPGLPRPEPEDMRSTLQLGTGSEYTSVLFSGSPVKQNAPLSGTIVSSKAPTPPKSVSENIKRSIGLFIARSLSVATVFTIVEGAGVPDVT</sequence>
<dbReference type="PANTHER" id="PTHR35179:SF2">
    <property type="entry name" value="START DOMAIN-CONTAINING PROTEIN"/>
    <property type="match status" value="1"/>
</dbReference>
<evidence type="ECO:0000313" key="1">
    <source>
        <dbReference type="EMBL" id="KAF2137030.1"/>
    </source>
</evidence>
<organism evidence="1 2">
    <name type="scientific">Aplosporella prunicola CBS 121167</name>
    <dbReference type="NCBI Taxonomy" id="1176127"/>
    <lineage>
        <taxon>Eukaryota</taxon>
        <taxon>Fungi</taxon>
        <taxon>Dikarya</taxon>
        <taxon>Ascomycota</taxon>
        <taxon>Pezizomycotina</taxon>
        <taxon>Dothideomycetes</taxon>
        <taxon>Dothideomycetes incertae sedis</taxon>
        <taxon>Botryosphaeriales</taxon>
        <taxon>Aplosporellaceae</taxon>
        <taxon>Aplosporella</taxon>
    </lineage>
</organism>
<dbReference type="AlphaFoldDB" id="A0A6A6AZ19"/>
<name>A0A6A6AZ19_9PEZI</name>
<reference evidence="1" key="1">
    <citation type="journal article" date="2020" name="Stud. Mycol.">
        <title>101 Dothideomycetes genomes: a test case for predicting lifestyles and emergence of pathogens.</title>
        <authorList>
            <person name="Haridas S."/>
            <person name="Albert R."/>
            <person name="Binder M."/>
            <person name="Bloem J."/>
            <person name="Labutti K."/>
            <person name="Salamov A."/>
            <person name="Andreopoulos B."/>
            <person name="Baker S."/>
            <person name="Barry K."/>
            <person name="Bills G."/>
            <person name="Bluhm B."/>
            <person name="Cannon C."/>
            <person name="Castanera R."/>
            <person name="Culley D."/>
            <person name="Daum C."/>
            <person name="Ezra D."/>
            <person name="Gonzalez J."/>
            <person name="Henrissat B."/>
            <person name="Kuo A."/>
            <person name="Liang C."/>
            <person name="Lipzen A."/>
            <person name="Lutzoni F."/>
            <person name="Magnuson J."/>
            <person name="Mondo S."/>
            <person name="Nolan M."/>
            <person name="Ohm R."/>
            <person name="Pangilinan J."/>
            <person name="Park H.-J."/>
            <person name="Ramirez L."/>
            <person name="Alfaro M."/>
            <person name="Sun H."/>
            <person name="Tritt A."/>
            <person name="Yoshinaga Y."/>
            <person name="Zwiers L.-H."/>
            <person name="Turgeon B."/>
            <person name="Goodwin S."/>
            <person name="Spatafora J."/>
            <person name="Crous P."/>
            <person name="Grigoriev I."/>
        </authorList>
    </citation>
    <scope>NUCLEOTIDE SEQUENCE</scope>
    <source>
        <strain evidence="1">CBS 121167</strain>
    </source>
</reference>
<protein>
    <submittedName>
        <fullName evidence="1">Uncharacterized protein</fullName>
    </submittedName>
</protein>
<dbReference type="Proteomes" id="UP000799438">
    <property type="component" value="Unassembled WGS sequence"/>
</dbReference>
<dbReference type="GeneID" id="54301957"/>
<accession>A0A6A6AZ19</accession>
<gene>
    <name evidence="1" type="ORF">K452DRAFT_322066</name>
</gene>
<dbReference type="PANTHER" id="PTHR35179">
    <property type="entry name" value="PROTEIN CBG02620"/>
    <property type="match status" value="1"/>
</dbReference>
<proteinExistence type="predicted"/>
<evidence type="ECO:0000313" key="2">
    <source>
        <dbReference type="Proteomes" id="UP000799438"/>
    </source>
</evidence>
<dbReference type="OrthoDB" id="420564at2759"/>
<keyword evidence="2" id="KW-1185">Reference proteome</keyword>